<dbReference type="InterPro" id="IPR013221">
    <property type="entry name" value="Mur_ligase_cen"/>
</dbReference>
<gene>
    <name evidence="10" type="primary">murF</name>
    <name evidence="15" type="ORF">HNV11_17985</name>
</gene>
<dbReference type="Pfam" id="PF02875">
    <property type="entry name" value="Mur_ligase_C"/>
    <property type="match status" value="1"/>
</dbReference>
<dbReference type="SUPFAM" id="SSF53623">
    <property type="entry name" value="MurD-like peptide ligases, catalytic domain"/>
    <property type="match status" value="1"/>
</dbReference>
<dbReference type="SUPFAM" id="SSF53244">
    <property type="entry name" value="MurD-like peptide ligases, peptide-binding domain"/>
    <property type="match status" value="1"/>
</dbReference>
<dbReference type="Pfam" id="PF01225">
    <property type="entry name" value="Mur_ligase"/>
    <property type="match status" value="1"/>
</dbReference>
<dbReference type="GO" id="GO:0051301">
    <property type="term" value="P:cell division"/>
    <property type="evidence" value="ECO:0007669"/>
    <property type="project" value="UniProtKB-KW"/>
</dbReference>
<dbReference type="Gene3D" id="3.40.1190.10">
    <property type="entry name" value="Mur-like, catalytic domain"/>
    <property type="match status" value="1"/>
</dbReference>
<dbReference type="InterPro" id="IPR051046">
    <property type="entry name" value="MurCDEF_CellWall_CoF430Synth"/>
</dbReference>
<evidence type="ECO:0000313" key="15">
    <source>
        <dbReference type="EMBL" id="QJW91130.1"/>
    </source>
</evidence>
<dbReference type="UniPathway" id="UPA00219"/>
<evidence type="ECO:0000256" key="1">
    <source>
        <dbReference type="ARBA" id="ARBA00022490"/>
    </source>
</evidence>
<comment type="catalytic activity">
    <reaction evidence="10 11">
        <text>D-alanyl-D-alanine + UDP-N-acetyl-alpha-D-muramoyl-L-alanyl-gamma-D-glutamyl-meso-2,6-diaminopimelate + ATP = UDP-N-acetyl-alpha-D-muramoyl-L-alanyl-gamma-D-glutamyl-meso-2,6-diaminopimeloyl-D-alanyl-D-alanine + ADP + phosphate + H(+)</text>
        <dbReference type="Rhea" id="RHEA:28374"/>
        <dbReference type="ChEBI" id="CHEBI:15378"/>
        <dbReference type="ChEBI" id="CHEBI:30616"/>
        <dbReference type="ChEBI" id="CHEBI:43474"/>
        <dbReference type="ChEBI" id="CHEBI:57822"/>
        <dbReference type="ChEBI" id="CHEBI:61386"/>
        <dbReference type="ChEBI" id="CHEBI:83905"/>
        <dbReference type="ChEBI" id="CHEBI:456216"/>
        <dbReference type="EC" id="6.3.2.10"/>
    </reaction>
</comment>
<evidence type="ECO:0000256" key="9">
    <source>
        <dbReference type="ARBA" id="ARBA00023316"/>
    </source>
</evidence>
<feature type="domain" description="Mur ligase central" evidence="14">
    <location>
        <begin position="99"/>
        <end position="284"/>
    </location>
</feature>
<proteinExistence type="inferred from homology"/>
<keyword evidence="5 10" id="KW-0067">ATP-binding</keyword>
<comment type="similarity">
    <text evidence="10">Belongs to the MurCDEF family. MurF subfamily.</text>
</comment>
<dbReference type="InterPro" id="IPR035911">
    <property type="entry name" value="MurE/MurF_N"/>
</dbReference>
<dbReference type="EMBL" id="CP053435">
    <property type="protein sequence ID" value="QJW91130.1"/>
    <property type="molecule type" value="Genomic_DNA"/>
</dbReference>
<feature type="domain" description="Mur ligase N-terminal catalytic" evidence="12">
    <location>
        <begin position="15"/>
        <end position="84"/>
    </location>
</feature>
<evidence type="ECO:0000259" key="12">
    <source>
        <dbReference type="Pfam" id="PF01225"/>
    </source>
</evidence>
<evidence type="ECO:0000256" key="2">
    <source>
        <dbReference type="ARBA" id="ARBA00022598"/>
    </source>
</evidence>
<evidence type="ECO:0000256" key="11">
    <source>
        <dbReference type="RuleBase" id="RU004136"/>
    </source>
</evidence>
<dbReference type="GO" id="GO:0008360">
    <property type="term" value="P:regulation of cell shape"/>
    <property type="evidence" value="ECO:0007669"/>
    <property type="project" value="UniProtKB-KW"/>
</dbReference>
<evidence type="ECO:0000256" key="4">
    <source>
        <dbReference type="ARBA" id="ARBA00022741"/>
    </source>
</evidence>
<evidence type="ECO:0000256" key="8">
    <source>
        <dbReference type="ARBA" id="ARBA00023306"/>
    </source>
</evidence>
<comment type="pathway">
    <text evidence="10 11">Cell wall biogenesis; peptidoglycan biosynthesis.</text>
</comment>
<comment type="subcellular location">
    <subcellularLocation>
        <location evidence="10 11">Cytoplasm</location>
    </subcellularLocation>
</comment>
<keyword evidence="6 10" id="KW-0133">Cell shape</keyword>
<evidence type="ECO:0000313" key="16">
    <source>
        <dbReference type="Proteomes" id="UP000502756"/>
    </source>
</evidence>
<evidence type="ECO:0000259" key="14">
    <source>
        <dbReference type="Pfam" id="PF08245"/>
    </source>
</evidence>
<dbReference type="HAMAP" id="MF_02019">
    <property type="entry name" value="MurF"/>
    <property type="match status" value="1"/>
</dbReference>
<dbReference type="Gene3D" id="3.40.1390.10">
    <property type="entry name" value="MurE/MurF, N-terminal domain"/>
    <property type="match status" value="1"/>
</dbReference>
<keyword evidence="3 10" id="KW-0132">Cell division</keyword>
<protein>
    <recommendedName>
        <fullName evidence="10 11">UDP-N-acetylmuramoyl-tripeptide--D-alanyl-D-alanine ligase</fullName>
        <ecNumber evidence="10 11">6.3.2.10</ecNumber>
    </recommendedName>
    <alternativeName>
        <fullName evidence="10">D-alanyl-D-alanine-adding enzyme</fullName>
    </alternativeName>
</protein>
<dbReference type="EC" id="6.3.2.10" evidence="10 11"/>
<comment type="function">
    <text evidence="10 11">Involved in cell wall formation. Catalyzes the final step in the synthesis of UDP-N-acetylmuramoyl-pentapeptide, the precursor of murein.</text>
</comment>
<keyword evidence="8 10" id="KW-0131">Cell cycle</keyword>
<sequence>MLTTEQLYHKFQECTGVSTDTRRITPDCLFVALKGANFDGNQFAEQAIASGARYALIDDPAVAERMPDRCLLVTDGLLALQDLARYHRQTLTIPIIGLTGSNGKTTTKELIAAVLSKNLRTYATTGNLNNHIGVPLTLLAVNEQHEIAVVEMGANHQKEIELLCSIAQPTYGLITNVGKAHLEGFGGIEGVRKGKGELYDFLARNGKTVFINSRDTVLTAMYRERLKTLRSETTFAEAIFYPGDPIELLQESPVVIYRDAAGREVTTHLPGRYNFDNMLAALAIGQYFGVSPEEANRAIADYNPTNNRSQLIQKGSNTVLLDAYNANPSSMVAAIRQFAAMPARRKAVILGDMFELGEESEAEHAALGKLIAESNFDLVILAGKDMKFALGALPKAYYFPDKFSLHNWVMDNPMTDTHILIKGSRGISLESVVQFI</sequence>
<dbReference type="Proteomes" id="UP000502756">
    <property type="component" value="Chromosome"/>
</dbReference>
<evidence type="ECO:0000256" key="10">
    <source>
        <dbReference type="HAMAP-Rule" id="MF_02019"/>
    </source>
</evidence>
<dbReference type="AlphaFoldDB" id="A0A6M5YCV3"/>
<keyword evidence="16" id="KW-1185">Reference proteome</keyword>
<feature type="domain" description="Mur ligase C-terminal" evidence="13">
    <location>
        <begin position="308"/>
        <end position="425"/>
    </location>
</feature>
<dbReference type="PANTHER" id="PTHR43024">
    <property type="entry name" value="UDP-N-ACETYLMURAMOYL-TRIPEPTIDE--D-ALANYL-D-ALANINE LIGASE"/>
    <property type="match status" value="1"/>
</dbReference>
<dbReference type="GO" id="GO:0047480">
    <property type="term" value="F:UDP-N-acetylmuramoyl-tripeptide-D-alanyl-D-alanine ligase activity"/>
    <property type="evidence" value="ECO:0007669"/>
    <property type="project" value="UniProtKB-UniRule"/>
</dbReference>
<dbReference type="KEGG" id="stae:HNV11_17985"/>
<dbReference type="GO" id="GO:0071555">
    <property type="term" value="P:cell wall organization"/>
    <property type="evidence" value="ECO:0007669"/>
    <property type="project" value="UniProtKB-KW"/>
</dbReference>
<evidence type="ECO:0000256" key="7">
    <source>
        <dbReference type="ARBA" id="ARBA00022984"/>
    </source>
</evidence>
<dbReference type="SUPFAM" id="SSF63418">
    <property type="entry name" value="MurE/MurF N-terminal domain"/>
    <property type="match status" value="1"/>
</dbReference>
<dbReference type="GO" id="GO:0005737">
    <property type="term" value="C:cytoplasm"/>
    <property type="evidence" value="ECO:0007669"/>
    <property type="project" value="UniProtKB-SubCell"/>
</dbReference>
<evidence type="ECO:0000256" key="5">
    <source>
        <dbReference type="ARBA" id="ARBA00022840"/>
    </source>
</evidence>
<dbReference type="PANTHER" id="PTHR43024:SF1">
    <property type="entry name" value="UDP-N-ACETYLMURAMOYL-TRIPEPTIDE--D-ALANYL-D-ALANINE LIGASE"/>
    <property type="match status" value="1"/>
</dbReference>
<dbReference type="RefSeq" id="WP_171740976.1">
    <property type="nucleotide sequence ID" value="NZ_CP053435.1"/>
</dbReference>
<evidence type="ECO:0000256" key="3">
    <source>
        <dbReference type="ARBA" id="ARBA00022618"/>
    </source>
</evidence>
<organism evidence="15 16">
    <name type="scientific">Spirosoma taeanense</name>
    <dbReference type="NCBI Taxonomy" id="2735870"/>
    <lineage>
        <taxon>Bacteria</taxon>
        <taxon>Pseudomonadati</taxon>
        <taxon>Bacteroidota</taxon>
        <taxon>Cytophagia</taxon>
        <taxon>Cytophagales</taxon>
        <taxon>Cytophagaceae</taxon>
        <taxon>Spirosoma</taxon>
    </lineage>
</organism>
<keyword evidence="2 10" id="KW-0436">Ligase</keyword>
<name>A0A6M5YCV3_9BACT</name>
<keyword evidence="4 10" id="KW-0547">Nucleotide-binding</keyword>
<dbReference type="InterPro" id="IPR036615">
    <property type="entry name" value="Mur_ligase_C_dom_sf"/>
</dbReference>
<dbReference type="InterPro" id="IPR000713">
    <property type="entry name" value="Mur_ligase_N"/>
</dbReference>
<dbReference type="NCBIfam" id="TIGR01143">
    <property type="entry name" value="murF"/>
    <property type="match status" value="1"/>
</dbReference>
<dbReference type="InterPro" id="IPR036565">
    <property type="entry name" value="Mur-like_cat_sf"/>
</dbReference>
<evidence type="ECO:0000256" key="6">
    <source>
        <dbReference type="ARBA" id="ARBA00022960"/>
    </source>
</evidence>
<dbReference type="Pfam" id="PF08245">
    <property type="entry name" value="Mur_ligase_M"/>
    <property type="match status" value="1"/>
</dbReference>
<keyword evidence="7 10" id="KW-0573">Peptidoglycan synthesis</keyword>
<dbReference type="InterPro" id="IPR005863">
    <property type="entry name" value="UDP-N-AcMur_synth"/>
</dbReference>
<keyword evidence="1 10" id="KW-0963">Cytoplasm</keyword>
<dbReference type="GO" id="GO:0005524">
    <property type="term" value="F:ATP binding"/>
    <property type="evidence" value="ECO:0007669"/>
    <property type="project" value="UniProtKB-UniRule"/>
</dbReference>
<dbReference type="GO" id="GO:0009252">
    <property type="term" value="P:peptidoglycan biosynthetic process"/>
    <property type="evidence" value="ECO:0007669"/>
    <property type="project" value="UniProtKB-UniRule"/>
</dbReference>
<accession>A0A6M5YCV3</accession>
<reference evidence="15 16" key="1">
    <citation type="submission" date="2020-05" db="EMBL/GenBank/DDBJ databases">
        <title>Genome sequencing of Spirosoma sp. TS118.</title>
        <authorList>
            <person name="Lee J.-H."/>
            <person name="Jeong S."/>
            <person name="Zhao L."/>
            <person name="Jung J.-H."/>
            <person name="Kim M.-K."/>
            <person name="Lim S."/>
        </authorList>
    </citation>
    <scope>NUCLEOTIDE SEQUENCE [LARGE SCALE GENOMIC DNA]</scope>
    <source>
        <strain evidence="15 16">TS118</strain>
    </source>
</reference>
<feature type="binding site" evidence="10">
    <location>
        <begin position="100"/>
        <end position="106"/>
    </location>
    <ligand>
        <name>ATP</name>
        <dbReference type="ChEBI" id="CHEBI:30616"/>
    </ligand>
</feature>
<dbReference type="Gene3D" id="3.90.190.20">
    <property type="entry name" value="Mur ligase, C-terminal domain"/>
    <property type="match status" value="1"/>
</dbReference>
<keyword evidence="9 10" id="KW-0961">Cell wall biogenesis/degradation</keyword>
<dbReference type="InterPro" id="IPR004101">
    <property type="entry name" value="Mur_ligase_C"/>
</dbReference>
<evidence type="ECO:0000259" key="13">
    <source>
        <dbReference type="Pfam" id="PF02875"/>
    </source>
</evidence>